<dbReference type="Proteomes" id="UP001355207">
    <property type="component" value="Chromosome 2"/>
</dbReference>
<feature type="compositionally biased region" description="Basic and acidic residues" evidence="1">
    <location>
        <begin position="468"/>
        <end position="477"/>
    </location>
</feature>
<feature type="compositionally biased region" description="Low complexity" evidence="1">
    <location>
        <begin position="21"/>
        <end position="71"/>
    </location>
</feature>
<feature type="region of interest" description="Disordered" evidence="1">
    <location>
        <begin position="416"/>
        <end position="612"/>
    </location>
</feature>
<dbReference type="EMBL" id="CP144099">
    <property type="protein sequence ID" value="WWC87377.1"/>
    <property type="molecule type" value="Genomic_DNA"/>
</dbReference>
<protein>
    <submittedName>
        <fullName evidence="2">Uncharacterized protein</fullName>
    </submittedName>
</protein>
<dbReference type="RefSeq" id="XP_066074140.1">
    <property type="nucleotide sequence ID" value="XM_066218043.1"/>
</dbReference>
<keyword evidence="3" id="KW-1185">Reference proteome</keyword>
<feature type="compositionally biased region" description="Low complexity" evidence="1">
    <location>
        <begin position="742"/>
        <end position="762"/>
    </location>
</feature>
<feature type="compositionally biased region" description="Basic and acidic residues" evidence="1">
    <location>
        <begin position="10"/>
        <end position="19"/>
    </location>
</feature>
<feature type="compositionally biased region" description="Polar residues" evidence="1">
    <location>
        <begin position="119"/>
        <end position="139"/>
    </location>
</feature>
<dbReference type="AlphaFoldDB" id="A0AAX4JPT8"/>
<evidence type="ECO:0000256" key="1">
    <source>
        <dbReference type="SAM" id="MobiDB-lite"/>
    </source>
</evidence>
<feature type="region of interest" description="Disordered" evidence="1">
    <location>
        <begin position="714"/>
        <end position="855"/>
    </location>
</feature>
<feature type="compositionally biased region" description="Polar residues" evidence="1">
    <location>
        <begin position="532"/>
        <end position="541"/>
    </location>
</feature>
<evidence type="ECO:0000313" key="2">
    <source>
        <dbReference type="EMBL" id="WWC87377.1"/>
    </source>
</evidence>
<feature type="compositionally biased region" description="Polar residues" evidence="1">
    <location>
        <begin position="486"/>
        <end position="496"/>
    </location>
</feature>
<feature type="compositionally biased region" description="Polar residues" evidence="1">
    <location>
        <begin position="377"/>
        <end position="386"/>
    </location>
</feature>
<accession>A0AAX4JPT8</accession>
<sequence length="855" mass="92855">MPQFPFLRSNTDKDRDKEAFNTSSSNLPSSPDSRSNNNTFYQQQQQPQQAPQFTHPFASSSSSPSINASSTTINVAPSNVASASAESPTSKYHPSRLLRRKASLNNKSNQNPLPPNIYKRSNSISAGTTQSNSASSSEPPLTPNSPRKFPPSSPRANLLPSSPRGFFFDSHNHTGNGERDKFSTYPIRRGSENSRVSYAIPLPSPTITTSTSTSNKRSAFVYNGKLSNGMNTEEIGSSDNGQQQQDVVIIPSSSNEGTSEDMSHHLNLLEVKSDISPPLSTSLPKVVDGGLGPTSGIGIFGKVANNNDTNNNNSNNRYIDNRNYNNDRDRYERPPTPPDSATKPFYPTALSPPRRPMPRSPKAIANSAQQQQLQQQRSSTPTSYKYNNINNDDNDDDKYGTPPSISMIQALSAVGGPSSFNNNNSNWQSISNSSPNLRQHSPSPNHHGEDNVNAGMPSSPSTPLKQRRGSEKPHKINAEWLARKPSLSSTSGINTPEKQRKHRPSLSVDQQSSNSRQSSSESPLSHAHARIITNNPSTPKRQGSLDDSPKIIDTNNNKILLSSTEESDTDMVSSDGEIGLNPRRRSIITTPSRDRSTPRKSMNGNGNGGGGNLRGYEVMINCINNKDDDGMDNEDEEIRWEIVIKKQSDHNHNQAFNQQNTQSSLSGPVQLSTSTNGVIAQAPLSASSINLSLNLDRPTGKLVFISFPMDIHATPTRRRRPSTTNGIRMINQNSNITSSPRSNNNVISSPSTTTTINGTTNPRPSTPPNQIQSNLIGGNSIGSSVTLTRTPSSRRKAPPPWPSPRTEKPISPPTSPRDVFTPKKGDARIPISTGTPSKMGVNGDLLNKVTRGNTP</sequence>
<feature type="compositionally biased region" description="Pro residues" evidence="1">
    <location>
        <begin position="140"/>
        <end position="153"/>
    </location>
</feature>
<feature type="compositionally biased region" description="Low complexity" evidence="1">
    <location>
        <begin position="418"/>
        <end position="436"/>
    </location>
</feature>
<evidence type="ECO:0000313" key="3">
    <source>
        <dbReference type="Proteomes" id="UP001355207"/>
    </source>
</evidence>
<reference evidence="2 3" key="1">
    <citation type="submission" date="2024-01" db="EMBL/GenBank/DDBJ databases">
        <title>Comparative genomics of Cryptococcus and Kwoniella reveals pathogenesis evolution and contrasting modes of karyotype evolution via chromosome fusion or intercentromeric recombination.</title>
        <authorList>
            <person name="Coelho M.A."/>
            <person name="David-Palma M."/>
            <person name="Shea T."/>
            <person name="Bowers K."/>
            <person name="McGinley-Smith S."/>
            <person name="Mohammad A.W."/>
            <person name="Gnirke A."/>
            <person name="Yurkov A.M."/>
            <person name="Nowrousian M."/>
            <person name="Sun S."/>
            <person name="Cuomo C.A."/>
            <person name="Heitman J."/>
        </authorList>
    </citation>
    <scope>NUCLEOTIDE SEQUENCE [LARGE SCALE GENOMIC DNA]</scope>
    <source>
        <strain evidence="2 3">CBS 6074</strain>
    </source>
</reference>
<feature type="compositionally biased region" description="Low complexity" evidence="1">
    <location>
        <begin position="773"/>
        <end position="784"/>
    </location>
</feature>
<feature type="region of interest" description="Disordered" evidence="1">
    <location>
        <begin position="102"/>
        <end position="185"/>
    </location>
</feature>
<dbReference type="GeneID" id="91092938"/>
<gene>
    <name evidence="2" type="ORF">L201_002266</name>
</gene>
<proteinExistence type="predicted"/>
<feature type="region of interest" description="Disordered" evidence="1">
    <location>
        <begin position="303"/>
        <end position="404"/>
    </location>
</feature>
<feature type="compositionally biased region" description="Polar residues" evidence="1">
    <location>
        <begin position="730"/>
        <end position="741"/>
    </location>
</feature>
<organism evidence="2 3">
    <name type="scientific">Kwoniella dendrophila CBS 6074</name>
    <dbReference type="NCBI Taxonomy" id="1295534"/>
    <lineage>
        <taxon>Eukaryota</taxon>
        <taxon>Fungi</taxon>
        <taxon>Dikarya</taxon>
        <taxon>Basidiomycota</taxon>
        <taxon>Agaricomycotina</taxon>
        <taxon>Tremellomycetes</taxon>
        <taxon>Tremellales</taxon>
        <taxon>Cryptococcaceae</taxon>
        <taxon>Kwoniella</taxon>
    </lineage>
</organism>
<feature type="compositionally biased region" description="Low complexity" evidence="1">
    <location>
        <begin position="305"/>
        <end position="324"/>
    </location>
</feature>
<feature type="compositionally biased region" description="Low complexity" evidence="1">
    <location>
        <begin position="507"/>
        <end position="525"/>
    </location>
</feature>
<feature type="compositionally biased region" description="Basic and acidic residues" evidence="1">
    <location>
        <begin position="170"/>
        <end position="182"/>
    </location>
</feature>
<name>A0AAX4JPT8_9TREE</name>
<feature type="compositionally biased region" description="Polar residues" evidence="1">
    <location>
        <begin position="553"/>
        <end position="564"/>
    </location>
</feature>
<feature type="region of interest" description="Disordered" evidence="1">
    <location>
        <begin position="1"/>
        <end position="71"/>
    </location>
</feature>